<proteinExistence type="predicted"/>
<feature type="region of interest" description="Disordered" evidence="1">
    <location>
        <begin position="141"/>
        <end position="167"/>
    </location>
</feature>
<name>A0ABN9TFZ9_9DINO</name>
<feature type="region of interest" description="Disordered" evidence="1">
    <location>
        <begin position="1"/>
        <end position="68"/>
    </location>
</feature>
<keyword evidence="3" id="KW-1185">Reference proteome</keyword>
<comment type="caution">
    <text evidence="2">The sequence shown here is derived from an EMBL/GenBank/DDBJ whole genome shotgun (WGS) entry which is preliminary data.</text>
</comment>
<reference evidence="2" key="1">
    <citation type="submission" date="2023-10" db="EMBL/GenBank/DDBJ databases">
        <authorList>
            <person name="Chen Y."/>
            <person name="Shah S."/>
            <person name="Dougan E. K."/>
            <person name="Thang M."/>
            <person name="Chan C."/>
        </authorList>
    </citation>
    <scope>NUCLEOTIDE SEQUENCE [LARGE SCALE GENOMIC DNA]</scope>
</reference>
<evidence type="ECO:0000313" key="2">
    <source>
        <dbReference type="EMBL" id="CAK0844047.1"/>
    </source>
</evidence>
<accession>A0ABN9TFZ9</accession>
<sequence>MEALQAAPQRPTPASRARPSLSPAHAMSDARALRQASSPLRGATAPSRPGPARLSSSPQGAAYPASPGVPWGGGLAAVVCRPAQQPAPLAAPAVAHLAPNAAASPARAHSPVRLAAVRASQPPTRQVSHGRSPVRQVARVASQAHVDNSRPPAQPAGGDPQPAPTAGAERFVWPERPTVPASWCSAAGLTPLQACRVRRAAPSQQLAAAPLRGGVAGLPDARASTAGALEKPGQPSGCAAAGCGGSCASTCAGGSSAETAAVAPAAAPEVRVAGPAAGRVPPWAPDCSDGELFEEARRVLRGLVAPELLDRLTRRDIVALLAASASEPAAQCEAGAEPEPAPGPDADSFAPPDGAPGDDPASQDARQPIESDGGACGRHWESSAAAGDGIKACVRVRPMTAEERSTGWLETASCRAQCAEALQLANELGRTRAEELALAARADADGLRALAALGATEAGAADGQPPPPPLDCERARRLARNEERG</sequence>
<protein>
    <recommendedName>
        <fullName evidence="4">Inositol-pentakisphosphate 2-kinase</fullName>
    </recommendedName>
</protein>
<feature type="compositionally biased region" description="Low complexity" evidence="1">
    <location>
        <begin position="328"/>
        <end position="365"/>
    </location>
</feature>
<evidence type="ECO:0000313" key="3">
    <source>
        <dbReference type="Proteomes" id="UP001189429"/>
    </source>
</evidence>
<dbReference type="EMBL" id="CAUYUJ010014627">
    <property type="protein sequence ID" value="CAK0844047.1"/>
    <property type="molecule type" value="Genomic_DNA"/>
</dbReference>
<evidence type="ECO:0000256" key="1">
    <source>
        <dbReference type="SAM" id="MobiDB-lite"/>
    </source>
</evidence>
<organism evidence="2 3">
    <name type="scientific">Prorocentrum cordatum</name>
    <dbReference type="NCBI Taxonomy" id="2364126"/>
    <lineage>
        <taxon>Eukaryota</taxon>
        <taxon>Sar</taxon>
        <taxon>Alveolata</taxon>
        <taxon>Dinophyceae</taxon>
        <taxon>Prorocentrales</taxon>
        <taxon>Prorocentraceae</taxon>
        <taxon>Prorocentrum</taxon>
    </lineage>
</organism>
<feature type="compositionally biased region" description="Low complexity" evidence="1">
    <location>
        <begin position="155"/>
        <end position="167"/>
    </location>
</feature>
<dbReference type="Proteomes" id="UP001189429">
    <property type="component" value="Unassembled WGS sequence"/>
</dbReference>
<feature type="region of interest" description="Disordered" evidence="1">
    <location>
        <begin position="328"/>
        <end position="382"/>
    </location>
</feature>
<evidence type="ECO:0008006" key="4">
    <source>
        <dbReference type="Google" id="ProtNLM"/>
    </source>
</evidence>
<gene>
    <name evidence="2" type="ORF">PCOR1329_LOCUS38218</name>
</gene>